<dbReference type="EMBL" id="VUAZ01000188">
    <property type="protein sequence ID" value="MPR05163.1"/>
    <property type="molecule type" value="Genomic_DNA"/>
</dbReference>
<dbReference type="Pfam" id="PF00668">
    <property type="entry name" value="Condensation"/>
    <property type="match status" value="1"/>
</dbReference>
<reference evidence="3 4" key="2">
    <citation type="journal article" date="2023" name="Plant Pathol.">
        <title>Dismantling and reorganizing Pseudomonas marginalis sensu#lato.</title>
        <authorList>
            <person name="Sawada H."/>
            <person name="Fujikawa T."/>
            <person name="Satou M."/>
        </authorList>
    </citation>
    <scope>NUCLEOTIDE SEQUENCE [LARGE SCALE GENOMIC DNA]</scope>
    <source>
        <strain evidence="3 4">MAFF 212408</strain>
    </source>
</reference>
<dbReference type="Proteomes" id="UP000326112">
    <property type="component" value="Unassembled WGS sequence"/>
</dbReference>
<evidence type="ECO:0000313" key="4">
    <source>
        <dbReference type="Proteomes" id="UP000326112"/>
    </source>
</evidence>
<comment type="caution">
    <text evidence="3">The sequence shown here is derived from an EMBL/GenBank/DDBJ whole genome shotgun (WGS) entry which is preliminary data.</text>
</comment>
<dbReference type="InterPro" id="IPR042099">
    <property type="entry name" value="ANL_N_sf"/>
</dbReference>
<dbReference type="Pfam" id="PF00501">
    <property type="entry name" value="AMP-binding"/>
    <property type="match status" value="1"/>
</dbReference>
<dbReference type="RefSeq" id="WP_152747986.1">
    <property type="nucleotide sequence ID" value="NZ_VUAZ01000188.1"/>
</dbReference>
<name>A0A5N7KSI9_9PSED</name>
<dbReference type="Gene3D" id="3.30.559.10">
    <property type="entry name" value="Chloramphenicol acetyltransferase-like domain"/>
    <property type="match status" value="1"/>
</dbReference>
<feature type="domain" description="Condensation" evidence="2">
    <location>
        <begin position="96"/>
        <end position="534"/>
    </location>
</feature>
<dbReference type="SUPFAM" id="SSF56801">
    <property type="entry name" value="Acetyl-CoA synthetase-like"/>
    <property type="match status" value="1"/>
</dbReference>
<keyword evidence="4" id="KW-1185">Reference proteome</keyword>
<gene>
    <name evidence="3" type="ORF">F0169_25680</name>
</gene>
<proteinExistence type="predicted"/>
<dbReference type="Gene3D" id="3.30.559.30">
    <property type="entry name" value="Nonribosomal peptide synthetase, condensation domain"/>
    <property type="match status" value="1"/>
</dbReference>
<evidence type="ECO:0000259" key="2">
    <source>
        <dbReference type="Pfam" id="PF00668"/>
    </source>
</evidence>
<dbReference type="PANTHER" id="PTHR45527:SF1">
    <property type="entry name" value="FATTY ACID SYNTHASE"/>
    <property type="match status" value="1"/>
</dbReference>
<protein>
    <submittedName>
        <fullName evidence="3">AMP-binding protein</fullName>
    </submittedName>
</protein>
<feature type="domain" description="AMP-dependent synthetase/ligase" evidence="1">
    <location>
        <begin position="555"/>
        <end position="605"/>
    </location>
</feature>
<feature type="non-terminal residue" evidence="3">
    <location>
        <position position="606"/>
    </location>
</feature>
<dbReference type="CDD" id="cd19544">
    <property type="entry name" value="E-C_NRPS"/>
    <property type="match status" value="1"/>
</dbReference>
<dbReference type="InterPro" id="IPR000873">
    <property type="entry name" value="AMP-dep_synth/lig_dom"/>
</dbReference>
<reference evidence="3 4" key="1">
    <citation type="journal article" date="2020" name="Int. J. Syst. Evol. Microbiol.">
        <title>Pseudomonas kitaguniensis sp. nov., a pathogen causing bacterial rot of Welsh onion in Japan.</title>
        <authorList>
            <person name="Sawada H."/>
            <person name="Fujikawa T."/>
            <person name="Nishiwaki Y."/>
            <person name="Horita H."/>
        </authorList>
    </citation>
    <scope>NUCLEOTIDE SEQUENCE [LARGE SCALE GENOMIC DNA]</scope>
    <source>
        <strain evidence="3 4">MAFF 212408</strain>
    </source>
</reference>
<dbReference type="InterPro" id="IPR001242">
    <property type="entry name" value="Condensation_dom"/>
</dbReference>
<evidence type="ECO:0000259" key="1">
    <source>
        <dbReference type="Pfam" id="PF00501"/>
    </source>
</evidence>
<organism evidence="3 4">
    <name type="scientific">Pseudomonas kitaguniensis</name>
    <dbReference type="NCBI Taxonomy" id="2607908"/>
    <lineage>
        <taxon>Bacteria</taxon>
        <taxon>Pseudomonadati</taxon>
        <taxon>Pseudomonadota</taxon>
        <taxon>Gammaproteobacteria</taxon>
        <taxon>Pseudomonadales</taxon>
        <taxon>Pseudomonadaceae</taxon>
        <taxon>Pseudomonas</taxon>
    </lineage>
</organism>
<accession>A0A5N7KSI9</accession>
<dbReference type="Gene3D" id="3.40.50.12780">
    <property type="entry name" value="N-terminal domain of ligase-like"/>
    <property type="match status" value="1"/>
</dbReference>
<evidence type="ECO:0000313" key="3">
    <source>
        <dbReference type="EMBL" id="MPR05163.1"/>
    </source>
</evidence>
<dbReference type="SUPFAM" id="SSF52777">
    <property type="entry name" value="CoA-dependent acyltransferases"/>
    <property type="match status" value="2"/>
</dbReference>
<dbReference type="PANTHER" id="PTHR45527">
    <property type="entry name" value="NONRIBOSOMAL PEPTIDE SYNTHETASE"/>
    <property type="match status" value="1"/>
</dbReference>
<dbReference type="InterPro" id="IPR023213">
    <property type="entry name" value="CAT-like_dom_sf"/>
</dbReference>
<sequence>MHFSELMAVLSTHAIHLQREGDDLVILGDDEGLDDELFDNLRKHKAQLLELIGRNGGDWVSPAYRITPQMLPLAALDQASIDRIVEAVPGGVGNVKDIYPLAPLQEGMLYHHLSAEQGDPYLLQAHYAFDSRERLESFTQALQYVVQRHDILRTTVVWESLDEPVQVVLRKATLVSEEVHLAPRDGDVLSQLQARFDARTYRLDIRQAPMMRVAFAEDSPNQRWVAVLLFHHMALDHTAMDVVLREMQAFLLGLTEHLGEPVPYRNYVAQARLGVSEQQHETFFREMLGDIDEPTLPFGLQDVQGDGHGIEESRLMVEPGLSQRLRAQARQLGVSAASVMHLALAQVLGKVSGRHEVVFGTVLLGRMHAGEGSDRALGMFINTLPLRVSVGEQSVRSGLKLTHDRLTALLKHEHASLALAQRCSAVATPTPLFSAMLNYRHSASGGSAEAESAWAGMQALGAEERTNYPLTVNLDDLGDDFHITILADVGIGAARVAHYLHAALESLVVALEQTPDAPLQSLGILPATERQHLLHHWNSTDAVFADSALIHSQVEAQAAAQPDAIAVLFEGEALSYGELNRRANQLAHHLLSLGVRPDERVAICVE</sequence>